<dbReference type="RefSeq" id="WP_144305690.1">
    <property type="nucleotide sequence ID" value="NZ_QMIF01000007.1"/>
</dbReference>
<dbReference type="InterPro" id="IPR027576">
    <property type="entry name" value="Choice_anch_C_dom"/>
</dbReference>
<dbReference type="SUPFAM" id="SSF49785">
    <property type="entry name" value="Galactose-binding domain-like"/>
    <property type="match status" value="1"/>
</dbReference>
<dbReference type="Pfam" id="PF04862">
    <property type="entry name" value="DUF642"/>
    <property type="match status" value="1"/>
</dbReference>
<dbReference type="NCBIfam" id="TIGR02595">
    <property type="entry name" value="PEP_CTERM"/>
    <property type="match status" value="1"/>
</dbReference>
<comment type="caution">
    <text evidence="4">The sequence shown here is derived from an EMBL/GenBank/DDBJ whole genome shotgun (WGS) entry which is preliminary data.</text>
</comment>
<dbReference type="EMBL" id="QMIF01000007">
    <property type="protein sequence ID" value="TVM33468.1"/>
    <property type="molecule type" value="Genomic_DNA"/>
</dbReference>
<feature type="domain" description="Ice-binding protein C-terminal" evidence="3">
    <location>
        <begin position="206"/>
        <end position="229"/>
    </location>
</feature>
<dbReference type="InterPro" id="IPR013424">
    <property type="entry name" value="Ice-binding_C"/>
</dbReference>
<protein>
    <recommendedName>
        <fullName evidence="6">PEP-CTERM protein-sorting domain-containing protein</fullName>
    </recommendedName>
</protein>
<evidence type="ECO:0008006" key="6">
    <source>
        <dbReference type="Google" id="ProtNLM"/>
    </source>
</evidence>
<keyword evidence="1" id="KW-0472">Membrane</keyword>
<dbReference type="NCBIfam" id="TIGR04362">
    <property type="entry name" value="choice_anch_C"/>
    <property type="match status" value="1"/>
</dbReference>
<dbReference type="OrthoDB" id="8708738at2"/>
<keyword evidence="1" id="KW-1133">Transmembrane helix</keyword>
<accession>A0A6P1ZJ34</accession>
<keyword evidence="1" id="KW-0812">Transmembrane</keyword>
<evidence type="ECO:0000259" key="3">
    <source>
        <dbReference type="Pfam" id="PF07589"/>
    </source>
</evidence>
<organism evidence="4 5">
    <name type="scientific">Oceanidesulfovibrio marinus</name>
    <dbReference type="NCBI Taxonomy" id="370038"/>
    <lineage>
        <taxon>Bacteria</taxon>
        <taxon>Pseudomonadati</taxon>
        <taxon>Thermodesulfobacteriota</taxon>
        <taxon>Desulfovibrionia</taxon>
        <taxon>Desulfovibrionales</taxon>
        <taxon>Desulfovibrionaceae</taxon>
        <taxon>Oceanidesulfovibrio</taxon>
    </lineage>
</organism>
<name>A0A6P1ZJ34_9BACT</name>
<reference evidence="4 5" key="1">
    <citation type="submission" date="2018-06" db="EMBL/GenBank/DDBJ databases">
        <title>Complete genome of Desulfovibrio marinus P48SEP.</title>
        <authorList>
            <person name="Crispim J.S."/>
            <person name="Vidigal P.M.P."/>
            <person name="Silva L.C.F."/>
            <person name="Araujo L.C."/>
            <person name="Laguardia C.N."/>
            <person name="Dias R.S."/>
            <person name="Sousa M.P."/>
            <person name="Paula S.O."/>
            <person name="Silva C."/>
        </authorList>
    </citation>
    <scope>NUCLEOTIDE SEQUENCE [LARGE SCALE GENOMIC DNA]</scope>
    <source>
        <strain evidence="4 5">P48SEP</strain>
    </source>
</reference>
<dbReference type="Gene3D" id="2.60.120.260">
    <property type="entry name" value="Galactose-binding domain-like"/>
    <property type="match status" value="1"/>
</dbReference>
<dbReference type="Proteomes" id="UP000434052">
    <property type="component" value="Unassembled WGS sequence"/>
</dbReference>
<sequence length="232" mass="25245">MIRKFSSSIVAVALRYLFRKRIALSIFVCMLLSPALAVAAPIYGQNIVLNGGFESGNYIDNGRGFMELDAGTSYLDNWTITSGSVDWIEGYWTPQEPIKSIDINGSNGGTLLQDLQTEAGFTYGVNFWLAGNPAGGDSLKNLAVELYSPYNQLLYSFDTSGYTLGDMGWTEFNFFFTATGDSTTLVFRSLESGAYGPALDNVSVAATPEPATLFLLGSGLFGLGLIRRRRRV</sequence>
<feature type="domain" description="DUF642" evidence="2">
    <location>
        <begin position="48"/>
        <end position="204"/>
    </location>
</feature>
<dbReference type="AlphaFoldDB" id="A0A6P1ZJ34"/>
<dbReference type="Pfam" id="PF07589">
    <property type="entry name" value="PEP-CTERM"/>
    <property type="match status" value="1"/>
</dbReference>
<evidence type="ECO:0000256" key="1">
    <source>
        <dbReference type="SAM" id="Phobius"/>
    </source>
</evidence>
<proteinExistence type="predicted"/>
<evidence type="ECO:0000313" key="4">
    <source>
        <dbReference type="EMBL" id="TVM33468.1"/>
    </source>
</evidence>
<feature type="transmembrane region" description="Helical" evidence="1">
    <location>
        <begin position="210"/>
        <end position="226"/>
    </location>
</feature>
<dbReference type="InterPro" id="IPR006946">
    <property type="entry name" value="DGR2-like_dom"/>
</dbReference>
<evidence type="ECO:0000259" key="2">
    <source>
        <dbReference type="Pfam" id="PF04862"/>
    </source>
</evidence>
<evidence type="ECO:0000313" key="5">
    <source>
        <dbReference type="Proteomes" id="UP000434052"/>
    </source>
</evidence>
<dbReference type="InterPro" id="IPR008979">
    <property type="entry name" value="Galactose-bd-like_sf"/>
</dbReference>
<gene>
    <name evidence="4" type="ORF">DQK91_12475</name>
</gene>